<comment type="catalytic activity">
    <reaction evidence="3">
        <text>[thioredoxin]-dithiol + NADP(+) = [thioredoxin]-disulfide + NADPH + H(+)</text>
        <dbReference type="Rhea" id="RHEA:20345"/>
        <dbReference type="Rhea" id="RHEA-COMP:10698"/>
        <dbReference type="Rhea" id="RHEA-COMP:10700"/>
        <dbReference type="ChEBI" id="CHEBI:15378"/>
        <dbReference type="ChEBI" id="CHEBI:29950"/>
        <dbReference type="ChEBI" id="CHEBI:50058"/>
        <dbReference type="ChEBI" id="CHEBI:57783"/>
        <dbReference type="ChEBI" id="CHEBI:58349"/>
        <dbReference type="EC" id="1.8.1.9"/>
    </reaction>
</comment>
<evidence type="ECO:0000259" key="5">
    <source>
        <dbReference type="Pfam" id="PF07992"/>
    </source>
</evidence>
<feature type="compositionally biased region" description="Low complexity" evidence="4">
    <location>
        <begin position="693"/>
        <end position="709"/>
    </location>
</feature>
<protein>
    <submittedName>
        <fullName evidence="6">Fused response regulator/thioredoxin-disulfide reductase</fullName>
    </submittedName>
</protein>
<gene>
    <name evidence="6" type="ORF">GCM10025872_34700</name>
</gene>
<evidence type="ECO:0000256" key="3">
    <source>
        <dbReference type="ARBA" id="ARBA00048132"/>
    </source>
</evidence>
<dbReference type="EMBL" id="AP027735">
    <property type="protein sequence ID" value="BDZ59813.1"/>
    <property type="molecule type" value="Genomic_DNA"/>
</dbReference>
<feature type="compositionally biased region" description="Low complexity" evidence="4">
    <location>
        <begin position="606"/>
        <end position="617"/>
    </location>
</feature>
<feature type="region of interest" description="Disordered" evidence="4">
    <location>
        <begin position="550"/>
        <end position="709"/>
    </location>
</feature>
<organism evidence="6">
    <name type="scientific">Barrientosiimonas endolithica</name>
    <dbReference type="NCBI Taxonomy" id="1535208"/>
    <lineage>
        <taxon>Bacteria</taxon>
        <taxon>Bacillati</taxon>
        <taxon>Actinomycetota</taxon>
        <taxon>Actinomycetes</taxon>
        <taxon>Micrococcales</taxon>
        <taxon>Dermacoccaceae</taxon>
        <taxon>Barrientosiimonas</taxon>
    </lineage>
</organism>
<feature type="compositionally biased region" description="Basic and acidic residues" evidence="4">
    <location>
        <begin position="576"/>
        <end position="585"/>
    </location>
</feature>
<reference evidence="6" key="1">
    <citation type="journal article" date="2014" name="Int. J. Syst. Evol. Microbiol.">
        <title>Complete genome of a new Firmicutes species belonging to the dominant human colonic microbiota ('Ruminococcus bicirculans') reveals two chromosomes and a selective capacity to utilize plant glucans.</title>
        <authorList>
            <consortium name="NISC Comparative Sequencing Program"/>
            <person name="Wegmann U."/>
            <person name="Louis P."/>
            <person name="Goesmann A."/>
            <person name="Henrissat B."/>
            <person name="Duncan S.H."/>
            <person name="Flint H.J."/>
        </authorList>
    </citation>
    <scope>NUCLEOTIDE SEQUENCE</scope>
    <source>
        <strain evidence="6">NBRC 110608</strain>
    </source>
</reference>
<evidence type="ECO:0000256" key="4">
    <source>
        <dbReference type="SAM" id="MobiDB-lite"/>
    </source>
</evidence>
<evidence type="ECO:0000256" key="2">
    <source>
        <dbReference type="ARBA" id="ARBA00023002"/>
    </source>
</evidence>
<sequence>MTRPLILAVAGVSAEAIRSVLEDRYSGDYDVLTVGDADTARAECVRRARAGEPVALLVCECVVPGGTAAQVLTALHQVVPTARRLCVLPASDFGRMVEEVRQAMLDGCYDAYLGVPRGPRDEEFHQAVSELLSDWGWSAARPVVDAVRIVADTDSADLARIRDYLSRTGVPSSVYSSCSEQGQEVLADVEIDGPARLPVIDTFGRGTLVQPSVADLAAVMYGAPSDIPEGTVADVLVVGAGPAGLAAAVYAASEGLSTVVVDADAIGGQAGTSSMIRNYLGFPRGISGMRLAQRARMQASRFGARFFAALPVTGIEPEGQHQHAWVGGTCICAWSVIIASGVKYRRLGVAPLEELVGLGVHYGAATSAAQEMTGKHVHVVGGGNSAGQAAVHLARYAASVTIVVRRAGLAETMSDYLVREIRSNPLITVRGSTEVTDGGGAGRLEWIELTGPDGAERVETSGLFLLLGASPHVDWVPDTVARDERGYLLTGRDVPKDHWREGIPPANLETTVPGIFAAGDVRAGSMKRVASASGRARRRSPWCTPTSRRCARHWLTATPTGGRDEQRGARPAGGRGRADARREGRAGAGAARGSAGRAAGDDRAAHAAAPRPVVRRGVVLRRPLRARRRRSHRRDARAAAPAHRAADRHLAVRGSGRAPRLRRLPRDRAAGRGQPDDRRAGHRPLGGLDRGHAAVARGAAVGRAARGRP</sequence>
<name>A0ABM8HFL7_9MICO</name>
<accession>A0ABM8HFL7</accession>
<feature type="compositionally biased region" description="Basic residues" evidence="4">
    <location>
        <begin position="618"/>
        <end position="635"/>
    </location>
</feature>
<keyword evidence="1" id="KW-0285">Flavoprotein</keyword>
<feature type="domain" description="FAD/NAD(P)-binding" evidence="5">
    <location>
        <begin position="234"/>
        <end position="534"/>
    </location>
</feature>
<dbReference type="PRINTS" id="PR00368">
    <property type="entry name" value="FADPNR"/>
</dbReference>
<evidence type="ECO:0000256" key="1">
    <source>
        <dbReference type="ARBA" id="ARBA00022630"/>
    </source>
</evidence>
<feature type="compositionally biased region" description="Low complexity" evidence="4">
    <location>
        <begin position="588"/>
        <end position="598"/>
    </location>
</feature>
<keyword evidence="2" id="KW-0560">Oxidoreductase</keyword>
<dbReference type="Gene3D" id="3.50.50.60">
    <property type="entry name" value="FAD/NAD(P)-binding domain"/>
    <property type="match status" value="2"/>
</dbReference>
<dbReference type="InterPro" id="IPR036188">
    <property type="entry name" value="FAD/NAD-bd_sf"/>
</dbReference>
<reference evidence="6" key="2">
    <citation type="submission" date="2023-02" db="EMBL/GenBank/DDBJ databases">
        <authorList>
            <person name="Sun Q."/>
            <person name="Mori K."/>
        </authorList>
    </citation>
    <scope>NUCLEOTIDE SEQUENCE</scope>
    <source>
        <strain evidence="6">NBRC 110608</strain>
    </source>
</reference>
<proteinExistence type="predicted"/>
<feature type="compositionally biased region" description="Basic and acidic residues" evidence="4">
    <location>
        <begin position="664"/>
        <end position="679"/>
    </location>
</feature>
<dbReference type="PRINTS" id="PR00469">
    <property type="entry name" value="PNDRDTASEII"/>
</dbReference>
<dbReference type="Pfam" id="PF07992">
    <property type="entry name" value="Pyr_redox_2"/>
    <property type="match status" value="1"/>
</dbReference>
<dbReference type="SUPFAM" id="SSF51905">
    <property type="entry name" value="FAD/NAD(P)-binding domain"/>
    <property type="match status" value="1"/>
</dbReference>
<dbReference type="InterPro" id="IPR023753">
    <property type="entry name" value="FAD/NAD-binding_dom"/>
</dbReference>
<dbReference type="InterPro" id="IPR050097">
    <property type="entry name" value="Ferredoxin-NADP_redctase_2"/>
</dbReference>
<dbReference type="PANTHER" id="PTHR48105">
    <property type="entry name" value="THIOREDOXIN REDUCTASE 1-RELATED-RELATED"/>
    <property type="match status" value="1"/>
</dbReference>
<evidence type="ECO:0000313" key="6">
    <source>
        <dbReference type="EMBL" id="BDZ59813.1"/>
    </source>
</evidence>